<dbReference type="InterPro" id="IPR013785">
    <property type="entry name" value="Aldolase_TIM"/>
</dbReference>
<feature type="domain" description="6-phospho-N-acetylmuramidase N-terminal" evidence="2">
    <location>
        <begin position="4"/>
        <end position="238"/>
    </location>
</feature>
<name>A0A1E4R9P1_9BACI</name>
<dbReference type="RefSeq" id="WP_069482105.1">
    <property type="nucleotide sequence ID" value="NZ_KV766182.1"/>
</dbReference>
<dbReference type="Pfam" id="PF05913">
    <property type="entry name" value="MupG_C"/>
    <property type="match status" value="1"/>
</dbReference>
<dbReference type="SUPFAM" id="SSF51445">
    <property type="entry name" value="(Trans)glycosidases"/>
    <property type="match status" value="1"/>
</dbReference>
<dbReference type="InterPro" id="IPR017853">
    <property type="entry name" value="GH"/>
</dbReference>
<dbReference type="Gene3D" id="2.40.100.10">
    <property type="entry name" value="Cyclophilin-like"/>
    <property type="match status" value="1"/>
</dbReference>
<dbReference type="InterPro" id="IPR008589">
    <property type="entry name" value="MupG"/>
</dbReference>
<dbReference type="AlphaFoldDB" id="A0A1E4R9P1"/>
<dbReference type="SUPFAM" id="SSF50891">
    <property type="entry name" value="Cyclophilin-like"/>
    <property type="match status" value="1"/>
</dbReference>
<dbReference type="Pfam" id="PF19200">
    <property type="entry name" value="MupG_N"/>
    <property type="match status" value="1"/>
</dbReference>
<dbReference type="Gene3D" id="3.20.20.70">
    <property type="entry name" value="Aldolase class I"/>
    <property type="match status" value="1"/>
</dbReference>
<dbReference type="InterPro" id="IPR043894">
    <property type="entry name" value="MupG_C"/>
</dbReference>
<reference evidence="3 4" key="1">
    <citation type="submission" date="2016-09" db="EMBL/GenBank/DDBJ databases">
        <title>Draft genome sequence of the soil isolate, Lysinibacillus fusiformis M5, a potential hypoxanthine producer.</title>
        <authorList>
            <person name="Gallegos-Monterrosa R."/>
            <person name="Maroti G."/>
            <person name="Balint B."/>
            <person name="Kovacs A.T."/>
        </authorList>
    </citation>
    <scope>NUCLEOTIDE SEQUENCE [LARGE SCALE GENOMIC DNA]</scope>
    <source>
        <strain evidence="3 4">M5</strain>
    </source>
</reference>
<dbReference type="InterPro" id="IPR029000">
    <property type="entry name" value="Cyclophilin-like_dom_sf"/>
</dbReference>
<accession>A0A1E4R9P1</accession>
<evidence type="ECO:0000313" key="3">
    <source>
        <dbReference type="EMBL" id="ODV57192.1"/>
    </source>
</evidence>
<proteinExistence type="predicted"/>
<dbReference type="Proteomes" id="UP000094784">
    <property type="component" value="Unassembled WGS sequence"/>
</dbReference>
<evidence type="ECO:0000259" key="2">
    <source>
        <dbReference type="Pfam" id="PF19200"/>
    </source>
</evidence>
<gene>
    <name evidence="3" type="ORF">BG258_15395</name>
</gene>
<dbReference type="OrthoDB" id="5809921at2"/>
<feature type="domain" description="6-phospho-N-acetylmuramidase C-terminal" evidence="1">
    <location>
        <begin position="246"/>
        <end position="358"/>
    </location>
</feature>
<dbReference type="PANTHER" id="PTHR38435">
    <property type="match status" value="1"/>
</dbReference>
<sequence length="360" mass="41381">MKRLGISLYPQHSTLDEMKRYVQLAHDNGFDRIFTCLMSLKQEEERQKLQQINQFAQQLGFDISADIAPTVFQELNLTYRDIGYLKEHYHLAALRLDMGFSGQEEAFMSLNESNLKIELNISNGTKYVDNILSYRPNKENIIGCHNFYPRQFTGLSRQHFLQTSQQFKANNIRTAAMISSQHGKFGPWEVTEQGLPTLEEHRHLPVTVQAKDLWHTGLIDDCIIGNMYASEEEIRALGQLNRQKLELKLVQSADTSILEETILYKEPHFNRGDVSEYVIRSTQSRVKYKNGDFPVHDTRPLKVGDVTIDNNLDVRYKGELQIVLKEIPNAGSSNVVASVVEEEQFLLAHIQPWSSFGFTK</sequence>
<organism evidence="3 4">
    <name type="scientific">Lysinibacillus fusiformis</name>
    <dbReference type="NCBI Taxonomy" id="28031"/>
    <lineage>
        <taxon>Bacteria</taxon>
        <taxon>Bacillati</taxon>
        <taxon>Bacillota</taxon>
        <taxon>Bacilli</taxon>
        <taxon>Bacillales</taxon>
        <taxon>Bacillaceae</taxon>
        <taxon>Lysinibacillus</taxon>
    </lineage>
</organism>
<protein>
    <submittedName>
        <fullName evidence="3">Outer surface protein</fullName>
    </submittedName>
</protein>
<dbReference type="EMBL" id="MECQ01000001">
    <property type="protein sequence ID" value="ODV57192.1"/>
    <property type="molecule type" value="Genomic_DNA"/>
</dbReference>
<evidence type="ECO:0000313" key="4">
    <source>
        <dbReference type="Proteomes" id="UP000094784"/>
    </source>
</evidence>
<dbReference type="InterPro" id="IPR043797">
    <property type="entry name" value="MupG_N"/>
</dbReference>
<dbReference type="PANTHER" id="PTHR38435:SF1">
    <property type="entry name" value="DUF871 DOMAIN-CONTAINING PROTEIN"/>
    <property type="match status" value="1"/>
</dbReference>
<evidence type="ECO:0000259" key="1">
    <source>
        <dbReference type="Pfam" id="PF05913"/>
    </source>
</evidence>
<comment type="caution">
    <text evidence="3">The sequence shown here is derived from an EMBL/GenBank/DDBJ whole genome shotgun (WGS) entry which is preliminary data.</text>
</comment>